<evidence type="ECO:0000313" key="2">
    <source>
        <dbReference type="Proteomes" id="UP000285146"/>
    </source>
</evidence>
<sequence>MEDSEPQRDVFMSASNEKYRGGEIVLLEGQSCGQLRLPIGRIWCLKGVPEDIDKVKGLLEAIRKALCSDVGMDYWPEWTSLAMLEAFHNRPVAQRRDALDFAKHESSEEYQVLFRSTTDLGPRRCRKFV</sequence>
<organism evidence="1 2">
    <name type="scientific">Cytospora leucostoma</name>
    <dbReference type="NCBI Taxonomy" id="1230097"/>
    <lineage>
        <taxon>Eukaryota</taxon>
        <taxon>Fungi</taxon>
        <taxon>Dikarya</taxon>
        <taxon>Ascomycota</taxon>
        <taxon>Pezizomycotina</taxon>
        <taxon>Sordariomycetes</taxon>
        <taxon>Sordariomycetidae</taxon>
        <taxon>Diaporthales</taxon>
        <taxon>Cytosporaceae</taxon>
        <taxon>Cytospora</taxon>
    </lineage>
</organism>
<dbReference type="Proteomes" id="UP000285146">
    <property type="component" value="Unassembled WGS sequence"/>
</dbReference>
<comment type="caution">
    <text evidence="1">The sequence shown here is derived from an EMBL/GenBank/DDBJ whole genome shotgun (WGS) entry which is preliminary data.</text>
</comment>
<gene>
    <name evidence="1" type="ORF">VPNG_05655</name>
</gene>
<name>A0A423X7L6_9PEZI</name>
<protein>
    <submittedName>
        <fullName evidence="1">Uncharacterized protein</fullName>
    </submittedName>
</protein>
<accession>A0A423X7L6</accession>
<reference evidence="1 2" key="1">
    <citation type="submission" date="2015-09" db="EMBL/GenBank/DDBJ databases">
        <title>Host preference determinants of Valsa canker pathogens revealed by comparative genomics.</title>
        <authorList>
            <person name="Yin Z."/>
            <person name="Huang L."/>
        </authorList>
    </citation>
    <scope>NUCLEOTIDE SEQUENCE [LARGE SCALE GENOMIC DNA]</scope>
    <source>
        <strain evidence="1 2">SXYLt</strain>
    </source>
</reference>
<dbReference type="EMBL" id="LKEB01000026">
    <property type="protein sequence ID" value="ROW11747.1"/>
    <property type="molecule type" value="Genomic_DNA"/>
</dbReference>
<proteinExistence type="predicted"/>
<evidence type="ECO:0000313" key="1">
    <source>
        <dbReference type="EMBL" id="ROW11747.1"/>
    </source>
</evidence>
<keyword evidence="2" id="KW-1185">Reference proteome</keyword>
<dbReference type="AlphaFoldDB" id="A0A423X7L6"/>
<dbReference type="InParanoid" id="A0A423X7L6"/>